<keyword evidence="7" id="KW-0032">Aminotransferase</keyword>
<comment type="caution">
    <text evidence="7">The sequence shown here is derived from an EMBL/GenBank/DDBJ whole genome shotgun (WGS) entry which is preliminary data.</text>
</comment>
<dbReference type="Gene3D" id="3.90.1150.10">
    <property type="entry name" value="Aspartate Aminotransferase, domain 1"/>
    <property type="match status" value="1"/>
</dbReference>
<dbReference type="RefSeq" id="WP_369460642.1">
    <property type="nucleotide sequence ID" value="NZ_JBGBDC010000007.1"/>
</dbReference>
<dbReference type="InterPro" id="IPR015422">
    <property type="entry name" value="PyrdxlP-dep_Trfase_small"/>
</dbReference>
<evidence type="ECO:0000256" key="4">
    <source>
        <dbReference type="ARBA" id="ARBA00023125"/>
    </source>
</evidence>
<dbReference type="PANTHER" id="PTHR46577">
    <property type="entry name" value="HTH-TYPE TRANSCRIPTIONAL REGULATORY PROTEIN GABR"/>
    <property type="match status" value="1"/>
</dbReference>
<dbReference type="GO" id="GO:0008483">
    <property type="term" value="F:transaminase activity"/>
    <property type="evidence" value="ECO:0007669"/>
    <property type="project" value="UniProtKB-KW"/>
</dbReference>
<dbReference type="InterPro" id="IPR015424">
    <property type="entry name" value="PyrdxlP-dep_Trfase"/>
</dbReference>
<organism evidence="7 8">
    <name type="scientific">Comamonas sediminis</name>
    <dbReference type="NCBI Taxonomy" id="1783360"/>
    <lineage>
        <taxon>Bacteria</taxon>
        <taxon>Pseudomonadati</taxon>
        <taxon>Pseudomonadota</taxon>
        <taxon>Betaproteobacteria</taxon>
        <taxon>Burkholderiales</taxon>
        <taxon>Comamonadaceae</taxon>
        <taxon>Comamonas</taxon>
    </lineage>
</organism>
<dbReference type="CDD" id="cd00609">
    <property type="entry name" value="AAT_like"/>
    <property type="match status" value="1"/>
</dbReference>
<feature type="domain" description="HTH gntR-type" evidence="6">
    <location>
        <begin position="44"/>
        <end position="112"/>
    </location>
</feature>
<proteinExistence type="inferred from homology"/>
<keyword evidence="5" id="KW-0804">Transcription</keyword>
<dbReference type="Pfam" id="PF00155">
    <property type="entry name" value="Aminotran_1_2"/>
    <property type="match status" value="1"/>
</dbReference>
<evidence type="ECO:0000256" key="3">
    <source>
        <dbReference type="ARBA" id="ARBA00023015"/>
    </source>
</evidence>
<dbReference type="SMART" id="SM00345">
    <property type="entry name" value="HTH_GNTR"/>
    <property type="match status" value="1"/>
</dbReference>
<protein>
    <submittedName>
        <fullName evidence="7">PLP-dependent aminotransferase family protein</fullName>
    </submittedName>
</protein>
<keyword evidence="7" id="KW-0808">Transferase</keyword>
<gene>
    <name evidence="7" type="ORF">AB7A72_16835</name>
</gene>
<dbReference type="PROSITE" id="PS50949">
    <property type="entry name" value="HTH_GNTR"/>
    <property type="match status" value="1"/>
</dbReference>
<dbReference type="InterPro" id="IPR036390">
    <property type="entry name" value="WH_DNA-bd_sf"/>
</dbReference>
<evidence type="ECO:0000259" key="6">
    <source>
        <dbReference type="PROSITE" id="PS50949"/>
    </source>
</evidence>
<dbReference type="InterPro" id="IPR004839">
    <property type="entry name" value="Aminotransferase_I/II_large"/>
</dbReference>
<dbReference type="InterPro" id="IPR015421">
    <property type="entry name" value="PyrdxlP-dep_Trfase_major"/>
</dbReference>
<dbReference type="Gene3D" id="1.10.10.10">
    <property type="entry name" value="Winged helix-like DNA-binding domain superfamily/Winged helix DNA-binding domain"/>
    <property type="match status" value="1"/>
</dbReference>
<comment type="similarity">
    <text evidence="1">In the C-terminal section; belongs to the class-I pyridoxal-phosphate-dependent aminotransferase family.</text>
</comment>
<dbReference type="SUPFAM" id="SSF46785">
    <property type="entry name" value="Winged helix' DNA-binding domain"/>
    <property type="match status" value="1"/>
</dbReference>
<sequence length="510" mass="54558">MTQTLPPATETAAVTAANTAAPGSRARPLAAAAWGWQPVRTGSASLVEQLVAHFSDRIRHHGLRTGMRLPSVRALADQAGVSRDTVVQAYDRLAAQGLVQSRRGAGFFVCAQRALAVAAAAPAASLAQGAAFDTAYLLRGIFREDADGSGHTGSAGCLPASWMDEGLISGAMRAILKQGVRAERSLLGYGLPQGLAPLRRQIASTLQAQEVPAHPETQLMTVSGVTHGLDLIVRCFLQPGDTVLVEDPGWFLIFGRLNTMGVNVVGVPRLPGGPDVQALQALAAQHQPKLFILNTAVHNPTGLSLSAGVAHEVLRIAERHDFLLVEDDTYSEYLGNMPLRLAAMDRLQRVLLVGGYSKTLSGGLRVGYVAARPEFIHQLTDLKLLGGLTSALPSEQIVHRILADGSYRKHVDRLRERVDKARHRCLRQLEALGCHAVHEPVAGTFAWVDCGMDSELLARQASEHGLLLAPGVLFSPRQAPSSLLRISVAMAEQPAAWQTLALLLERHRGA</sequence>
<dbReference type="EMBL" id="JBGBDC010000007">
    <property type="protein sequence ID" value="MEY2252688.1"/>
    <property type="molecule type" value="Genomic_DNA"/>
</dbReference>
<evidence type="ECO:0000256" key="5">
    <source>
        <dbReference type="ARBA" id="ARBA00023163"/>
    </source>
</evidence>
<dbReference type="Gene3D" id="3.40.640.10">
    <property type="entry name" value="Type I PLP-dependent aspartate aminotransferase-like (Major domain)"/>
    <property type="match status" value="1"/>
</dbReference>
<dbReference type="InterPro" id="IPR000524">
    <property type="entry name" value="Tscrpt_reg_HTH_GntR"/>
</dbReference>
<dbReference type="InterPro" id="IPR051446">
    <property type="entry name" value="HTH_trans_reg/aminotransferase"/>
</dbReference>
<keyword evidence="2" id="KW-0663">Pyridoxal phosphate</keyword>
<dbReference type="PRINTS" id="PR00035">
    <property type="entry name" value="HTHGNTR"/>
</dbReference>
<dbReference type="Proteomes" id="UP001562178">
    <property type="component" value="Unassembled WGS sequence"/>
</dbReference>
<evidence type="ECO:0000313" key="8">
    <source>
        <dbReference type="Proteomes" id="UP001562178"/>
    </source>
</evidence>
<dbReference type="Pfam" id="PF00392">
    <property type="entry name" value="GntR"/>
    <property type="match status" value="1"/>
</dbReference>
<keyword evidence="3" id="KW-0805">Transcription regulation</keyword>
<accession>A0ABV4B8G7</accession>
<evidence type="ECO:0000256" key="1">
    <source>
        <dbReference type="ARBA" id="ARBA00005384"/>
    </source>
</evidence>
<evidence type="ECO:0000313" key="7">
    <source>
        <dbReference type="EMBL" id="MEY2252688.1"/>
    </source>
</evidence>
<dbReference type="SUPFAM" id="SSF53383">
    <property type="entry name" value="PLP-dependent transferases"/>
    <property type="match status" value="1"/>
</dbReference>
<evidence type="ECO:0000256" key="2">
    <source>
        <dbReference type="ARBA" id="ARBA00022898"/>
    </source>
</evidence>
<dbReference type="PANTHER" id="PTHR46577:SF2">
    <property type="entry name" value="TRANSCRIPTIONAL REGULATORY PROTEIN"/>
    <property type="match status" value="1"/>
</dbReference>
<name>A0ABV4B8G7_9BURK</name>
<keyword evidence="8" id="KW-1185">Reference proteome</keyword>
<keyword evidence="4" id="KW-0238">DNA-binding</keyword>
<dbReference type="InterPro" id="IPR036388">
    <property type="entry name" value="WH-like_DNA-bd_sf"/>
</dbReference>
<reference evidence="7 8" key="1">
    <citation type="journal article" date="2016" name="Int. J. Syst. Evol. Microbiol.">
        <title>Description of Comamonas sediminis sp. nov., isolated from lagoon sediments.</title>
        <authorList>
            <person name="Subhash Y."/>
            <person name="Bang J.J."/>
            <person name="You T.H."/>
            <person name="Lee S.S."/>
        </authorList>
    </citation>
    <scope>NUCLEOTIDE SEQUENCE [LARGE SCALE GENOMIC DNA]</scope>
    <source>
        <strain evidence="7 8">JCM 31169</strain>
    </source>
</reference>
<dbReference type="CDD" id="cd07377">
    <property type="entry name" value="WHTH_GntR"/>
    <property type="match status" value="1"/>
</dbReference>